<dbReference type="Pfam" id="PF13581">
    <property type="entry name" value="HATPase_c_2"/>
    <property type="match status" value="1"/>
</dbReference>
<name>A0A8J3ZCR2_9ACTN</name>
<dbReference type="EMBL" id="BOPG01000045">
    <property type="protein sequence ID" value="GIJ59226.1"/>
    <property type="molecule type" value="Genomic_DNA"/>
</dbReference>
<keyword evidence="5" id="KW-1185">Reference proteome</keyword>
<protein>
    <recommendedName>
        <fullName evidence="3">Histidine kinase/HSP90-like ATPase domain-containing protein</fullName>
    </recommendedName>
</protein>
<evidence type="ECO:0000313" key="4">
    <source>
        <dbReference type="EMBL" id="GIJ59226.1"/>
    </source>
</evidence>
<proteinExistence type="predicted"/>
<sequence>MNAAVNEIPGDEGGLTVPGQPEGSWRVTAPELAELRHHVNDAARRAGLDADRADRYTFAVNEIVINAIQHGGGTAEVAISAAAGSVTVTVVDRGPGWNRDIPHDLPPPDRTHGRGLWLATRMCDDLTINSSSNGTTITLRVVAQAN</sequence>
<dbReference type="PANTHER" id="PTHR35526">
    <property type="entry name" value="ANTI-SIGMA-F FACTOR RSBW-RELATED"/>
    <property type="match status" value="1"/>
</dbReference>
<dbReference type="PANTHER" id="PTHR35526:SF3">
    <property type="entry name" value="ANTI-SIGMA-F FACTOR RSBW"/>
    <property type="match status" value="1"/>
</dbReference>
<comment type="caution">
    <text evidence="4">The sequence shown here is derived from an EMBL/GenBank/DDBJ whole genome shotgun (WGS) entry which is preliminary data.</text>
</comment>
<dbReference type="CDD" id="cd16936">
    <property type="entry name" value="HATPase_RsbW-like"/>
    <property type="match status" value="1"/>
</dbReference>
<evidence type="ECO:0000259" key="3">
    <source>
        <dbReference type="Pfam" id="PF13581"/>
    </source>
</evidence>
<feature type="region of interest" description="Disordered" evidence="2">
    <location>
        <begin position="1"/>
        <end position="22"/>
    </location>
</feature>
<evidence type="ECO:0000256" key="2">
    <source>
        <dbReference type="SAM" id="MobiDB-lite"/>
    </source>
</evidence>
<dbReference type="GO" id="GO:0004674">
    <property type="term" value="F:protein serine/threonine kinase activity"/>
    <property type="evidence" value="ECO:0007669"/>
    <property type="project" value="UniProtKB-KW"/>
</dbReference>
<dbReference type="InterPro" id="IPR036890">
    <property type="entry name" value="HATPase_C_sf"/>
</dbReference>
<feature type="domain" description="Histidine kinase/HSP90-like ATPase" evidence="3">
    <location>
        <begin position="31"/>
        <end position="140"/>
    </location>
</feature>
<dbReference type="InterPro" id="IPR003594">
    <property type="entry name" value="HATPase_dom"/>
</dbReference>
<evidence type="ECO:0000256" key="1">
    <source>
        <dbReference type="ARBA" id="ARBA00022527"/>
    </source>
</evidence>
<reference evidence="4" key="1">
    <citation type="submission" date="2021-01" db="EMBL/GenBank/DDBJ databases">
        <title>Whole genome shotgun sequence of Virgisporangium aurantiacum NBRC 16421.</title>
        <authorList>
            <person name="Komaki H."/>
            <person name="Tamura T."/>
        </authorList>
    </citation>
    <scope>NUCLEOTIDE SEQUENCE</scope>
    <source>
        <strain evidence="4">NBRC 16421</strain>
    </source>
</reference>
<accession>A0A8J3ZCR2</accession>
<dbReference type="Proteomes" id="UP000612585">
    <property type="component" value="Unassembled WGS sequence"/>
</dbReference>
<evidence type="ECO:0000313" key="5">
    <source>
        <dbReference type="Proteomes" id="UP000612585"/>
    </source>
</evidence>
<keyword evidence="1" id="KW-0723">Serine/threonine-protein kinase</keyword>
<dbReference type="SUPFAM" id="SSF55874">
    <property type="entry name" value="ATPase domain of HSP90 chaperone/DNA topoisomerase II/histidine kinase"/>
    <property type="match status" value="1"/>
</dbReference>
<organism evidence="4 5">
    <name type="scientific">Virgisporangium aurantiacum</name>
    <dbReference type="NCBI Taxonomy" id="175570"/>
    <lineage>
        <taxon>Bacteria</taxon>
        <taxon>Bacillati</taxon>
        <taxon>Actinomycetota</taxon>
        <taxon>Actinomycetes</taxon>
        <taxon>Micromonosporales</taxon>
        <taxon>Micromonosporaceae</taxon>
        <taxon>Virgisporangium</taxon>
    </lineage>
</organism>
<dbReference type="Gene3D" id="3.30.565.10">
    <property type="entry name" value="Histidine kinase-like ATPase, C-terminal domain"/>
    <property type="match status" value="1"/>
</dbReference>
<dbReference type="InterPro" id="IPR050267">
    <property type="entry name" value="Anti-sigma-factor_SerPK"/>
</dbReference>
<dbReference type="RefSeq" id="WP_204001055.1">
    <property type="nucleotide sequence ID" value="NZ_BOPG01000045.1"/>
</dbReference>
<gene>
    <name evidence="4" type="ORF">Vau01_067420</name>
</gene>
<dbReference type="AlphaFoldDB" id="A0A8J3ZCR2"/>
<keyword evidence="1" id="KW-0418">Kinase</keyword>
<keyword evidence="1" id="KW-0808">Transferase</keyword>